<keyword evidence="5 11" id="KW-0560">Oxidoreductase</keyword>
<keyword evidence="7" id="KW-0496">Mitochondrion</keyword>
<dbReference type="InterPro" id="IPR036774">
    <property type="entry name" value="ERV/ALR_sulphydryl_oxid_sf"/>
</dbReference>
<dbReference type="PANTHER" id="PTHR12645:SF0">
    <property type="entry name" value="FAD-LINKED SULFHYDRYL OXIDASE ALR"/>
    <property type="match status" value="1"/>
</dbReference>
<dbReference type="FunFam" id="1.20.120.310:FF:000003">
    <property type="entry name" value="Sulfhydryl oxidase"/>
    <property type="match status" value="1"/>
</dbReference>
<reference evidence="14" key="2">
    <citation type="submission" date="2025-09" db="UniProtKB">
        <authorList>
            <consortium name="Ensembl"/>
        </authorList>
    </citation>
    <scope>IDENTIFICATION</scope>
</reference>
<comment type="catalytic activity">
    <reaction evidence="9 11">
        <text>2 R'C(R)SH + O2 = R'C(R)S-S(R)CR' + H2O2</text>
        <dbReference type="Rhea" id="RHEA:17357"/>
        <dbReference type="ChEBI" id="CHEBI:15379"/>
        <dbReference type="ChEBI" id="CHEBI:16240"/>
        <dbReference type="ChEBI" id="CHEBI:16520"/>
        <dbReference type="ChEBI" id="CHEBI:17412"/>
        <dbReference type="EC" id="1.8.3.2"/>
    </reaction>
</comment>
<dbReference type="CTD" id="2671"/>
<feature type="compositionally biased region" description="Polar residues" evidence="12">
    <location>
        <begin position="1"/>
        <end position="14"/>
    </location>
</feature>
<keyword evidence="8" id="KW-1015">Disulfide bond</keyword>
<dbReference type="GO" id="GO:0016971">
    <property type="term" value="F:flavin-dependent sulfhydryl oxidase activity"/>
    <property type="evidence" value="ECO:0007669"/>
    <property type="project" value="InterPro"/>
</dbReference>
<dbReference type="Pfam" id="PF04777">
    <property type="entry name" value="Evr1_Alr"/>
    <property type="match status" value="1"/>
</dbReference>
<accession>A0A8C2N2F4</accession>
<evidence type="ECO:0000256" key="3">
    <source>
        <dbReference type="ARBA" id="ARBA00022630"/>
    </source>
</evidence>
<dbReference type="GO" id="GO:0001889">
    <property type="term" value="P:liver development"/>
    <property type="evidence" value="ECO:0007669"/>
    <property type="project" value="TreeGrafter"/>
</dbReference>
<evidence type="ECO:0000256" key="8">
    <source>
        <dbReference type="ARBA" id="ARBA00023157"/>
    </source>
</evidence>
<dbReference type="Proteomes" id="UP000694386">
    <property type="component" value="Unplaced"/>
</dbReference>
<dbReference type="PANTHER" id="PTHR12645">
    <property type="entry name" value="ALR/ERV"/>
    <property type="match status" value="1"/>
</dbReference>
<dbReference type="InterPro" id="IPR017905">
    <property type="entry name" value="ERV/ALR_sulphydryl_oxidase"/>
</dbReference>
<comment type="subcellular location">
    <subcellularLocation>
        <location evidence="2">Mitochondrion intermembrane space</location>
    </subcellularLocation>
</comment>
<dbReference type="GeneID" id="100767463"/>
<evidence type="ECO:0000256" key="11">
    <source>
        <dbReference type="RuleBase" id="RU371123"/>
    </source>
</evidence>
<evidence type="ECO:0000256" key="2">
    <source>
        <dbReference type="ARBA" id="ARBA00004569"/>
    </source>
</evidence>
<keyword evidence="4 11" id="KW-0274">FAD</keyword>
<evidence type="ECO:0000256" key="12">
    <source>
        <dbReference type="SAM" id="MobiDB-lite"/>
    </source>
</evidence>
<evidence type="ECO:0000256" key="5">
    <source>
        <dbReference type="ARBA" id="ARBA00023002"/>
    </source>
</evidence>
<feature type="domain" description="ERV/ALR sulfhydryl oxidase" evidence="13">
    <location>
        <begin position="227"/>
        <end position="327"/>
    </location>
</feature>
<protein>
    <recommendedName>
        <fullName evidence="11">Sulfhydryl oxidase</fullName>
        <ecNumber evidence="11">1.8.3.2</ecNumber>
    </recommendedName>
</protein>
<feature type="region of interest" description="Disordered" evidence="12">
    <location>
        <begin position="1"/>
        <end position="106"/>
    </location>
</feature>
<evidence type="ECO:0000256" key="9">
    <source>
        <dbReference type="ARBA" id="ARBA00048864"/>
    </source>
</evidence>
<gene>
    <name evidence="14" type="primary">Gfer</name>
</gene>
<proteinExistence type="predicted"/>
<comment type="cofactor">
    <cofactor evidence="1 11">
        <name>FAD</name>
        <dbReference type="ChEBI" id="CHEBI:57692"/>
    </cofactor>
</comment>
<dbReference type="InterPro" id="IPR039799">
    <property type="entry name" value="ALR/ERV"/>
</dbReference>
<evidence type="ECO:0000256" key="1">
    <source>
        <dbReference type="ARBA" id="ARBA00001974"/>
    </source>
</evidence>
<dbReference type="GO" id="GO:0008083">
    <property type="term" value="F:growth factor activity"/>
    <property type="evidence" value="ECO:0007669"/>
    <property type="project" value="UniProtKB-KW"/>
</dbReference>
<dbReference type="PROSITE" id="PS51324">
    <property type="entry name" value="ERV_ALR"/>
    <property type="match status" value="1"/>
</dbReference>
<feature type="compositionally biased region" description="Low complexity" evidence="12">
    <location>
        <begin position="94"/>
        <end position="106"/>
    </location>
</feature>
<evidence type="ECO:0000313" key="14">
    <source>
        <dbReference type="Ensembl" id="ENSCGRP00001026203.1"/>
    </source>
</evidence>
<dbReference type="GO" id="GO:0050660">
    <property type="term" value="F:flavin adenine dinucleotide binding"/>
    <property type="evidence" value="ECO:0007669"/>
    <property type="project" value="TreeGrafter"/>
</dbReference>
<dbReference type="AlphaFoldDB" id="A0A8C2N2F4"/>
<keyword evidence="3 11" id="KW-0285">Flavoprotein</keyword>
<evidence type="ECO:0000256" key="6">
    <source>
        <dbReference type="ARBA" id="ARBA00023030"/>
    </source>
</evidence>
<reference evidence="14" key="1">
    <citation type="submission" date="2025-08" db="UniProtKB">
        <authorList>
            <consortium name="Ensembl"/>
        </authorList>
    </citation>
    <scope>IDENTIFICATION</scope>
</reference>
<feature type="region of interest" description="Disordered" evidence="12">
    <location>
        <begin position="177"/>
        <end position="200"/>
    </location>
</feature>
<evidence type="ECO:0000313" key="15">
    <source>
        <dbReference type="Proteomes" id="UP000694386"/>
    </source>
</evidence>
<feature type="compositionally biased region" description="Low complexity" evidence="12">
    <location>
        <begin position="51"/>
        <end position="74"/>
    </location>
</feature>
<sequence>MGATREASQTSSQPDLPAGPQRTFHNSLHCGRKPELPHAPRTPGPRRTTRARAASPYAASARASRSGSSGAGASDSAETRAAASTPSPAPPPGSASFPSVSSAPGRLSRSSRRALAVACALALPAFWRPSWPRRLYAGKMAAPSEPEGASRSSLFSFLPGGARSEMTDDLVTDARGRRTGHRDAAASASAPGPQGLQHGKPPCRACVDFKSWMRTQQKRDIKFREDCPQDREELGRHTWAFLHTLAAYYPDMPTPEQQRDMAQFIHIFSKFYPCKECAEDIRKRIGRNQPDTSTRVSFSQWLCRLHNEVNRKLGKPDFDCSKVDERWRDGWKDGSCD</sequence>
<evidence type="ECO:0000256" key="10">
    <source>
        <dbReference type="ARBA" id="ARBA00063850"/>
    </source>
</evidence>
<evidence type="ECO:0000259" key="13">
    <source>
        <dbReference type="PROSITE" id="PS51324"/>
    </source>
</evidence>
<comment type="subunit">
    <text evidence="10">Homodimer; disulfide-linked. Interacts with CHCHD4/MIA40.</text>
</comment>
<keyword evidence="6" id="KW-0339">Growth factor</keyword>
<organism evidence="14 15">
    <name type="scientific">Cricetulus griseus</name>
    <name type="common">Chinese hamster</name>
    <name type="synonym">Cricetulus barabensis griseus</name>
    <dbReference type="NCBI Taxonomy" id="10029"/>
    <lineage>
        <taxon>Eukaryota</taxon>
        <taxon>Metazoa</taxon>
        <taxon>Chordata</taxon>
        <taxon>Craniata</taxon>
        <taxon>Vertebrata</taxon>
        <taxon>Euteleostomi</taxon>
        <taxon>Mammalia</taxon>
        <taxon>Eutheria</taxon>
        <taxon>Euarchontoglires</taxon>
        <taxon>Glires</taxon>
        <taxon>Rodentia</taxon>
        <taxon>Myomorpha</taxon>
        <taxon>Muroidea</taxon>
        <taxon>Cricetidae</taxon>
        <taxon>Cricetinae</taxon>
        <taxon>Cricetulus</taxon>
    </lineage>
</organism>
<dbReference type="GO" id="GO:0005758">
    <property type="term" value="C:mitochondrial intermembrane space"/>
    <property type="evidence" value="ECO:0007669"/>
    <property type="project" value="UniProtKB-SubCell"/>
</dbReference>
<dbReference type="RefSeq" id="XP_003501592.2">
    <property type="nucleotide sequence ID" value="XM_003501544.3"/>
</dbReference>
<evidence type="ECO:0000256" key="4">
    <source>
        <dbReference type="ARBA" id="ARBA00022827"/>
    </source>
</evidence>
<dbReference type="EC" id="1.8.3.2" evidence="11"/>
<evidence type="ECO:0000256" key="7">
    <source>
        <dbReference type="ARBA" id="ARBA00023128"/>
    </source>
</evidence>
<dbReference type="Gene3D" id="1.20.120.310">
    <property type="entry name" value="ERV/ALR sulfhydryl oxidase domain"/>
    <property type="match status" value="1"/>
</dbReference>
<dbReference type="SUPFAM" id="SSF69000">
    <property type="entry name" value="FAD-dependent thiol oxidase"/>
    <property type="match status" value="1"/>
</dbReference>
<dbReference type="Ensembl" id="ENSCGRT00001030449.1">
    <property type="protein sequence ID" value="ENSCGRP00001026203.1"/>
    <property type="gene ID" value="ENSCGRG00001023595.1"/>
</dbReference>
<name>A0A8C2N2F4_CRIGR</name>